<keyword evidence="3" id="KW-1185">Reference proteome</keyword>
<sequence>MIKGCKRLPLDQVLANGGQDSFANEDEENDILDRAFREVVLDLEDDLSQQDVASELEDIDDDDLSDFGPISDNSESIEEEESHISYS</sequence>
<accession>A0A1S8A721</accession>
<dbReference type="AlphaFoldDB" id="A0A1S8A721"/>
<organism evidence="2">
    <name type="scientific">Rosellinia necatrix</name>
    <name type="common">White root-rot fungus</name>
    <dbReference type="NCBI Taxonomy" id="77044"/>
    <lineage>
        <taxon>Eukaryota</taxon>
        <taxon>Fungi</taxon>
        <taxon>Dikarya</taxon>
        <taxon>Ascomycota</taxon>
        <taxon>Pezizomycotina</taxon>
        <taxon>Sordariomycetes</taxon>
        <taxon>Xylariomycetidae</taxon>
        <taxon>Xylariales</taxon>
        <taxon>Xylariaceae</taxon>
        <taxon>Rosellinia</taxon>
    </lineage>
</organism>
<feature type="compositionally biased region" description="Acidic residues" evidence="1">
    <location>
        <begin position="56"/>
        <end position="65"/>
    </location>
</feature>
<dbReference type="Proteomes" id="UP000054516">
    <property type="component" value="Unassembled WGS sequence"/>
</dbReference>
<gene>
    <name evidence="2" type="ORF">SAMD00023353_1301940</name>
</gene>
<dbReference type="EMBL" id="DF977458">
    <property type="protein sequence ID" value="GAW25809.1"/>
    <property type="molecule type" value="Genomic_DNA"/>
</dbReference>
<protein>
    <submittedName>
        <fullName evidence="2">Uncharacterized protein</fullName>
    </submittedName>
</protein>
<name>A0A1S8A721_ROSNE</name>
<dbReference type="OrthoDB" id="4750193at2759"/>
<reference evidence="2" key="1">
    <citation type="submission" date="2016-03" db="EMBL/GenBank/DDBJ databases">
        <title>Draft genome sequence of Rosellinia necatrix.</title>
        <authorList>
            <person name="Kanematsu S."/>
        </authorList>
    </citation>
    <scope>NUCLEOTIDE SEQUENCE [LARGE SCALE GENOMIC DNA]</scope>
    <source>
        <strain evidence="2">W97</strain>
    </source>
</reference>
<evidence type="ECO:0000256" key="1">
    <source>
        <dbReference type="SAM" id="MobiDB-lite"/>
    </source>
</evidence>
<evidence type="ECO:0000313" key="2">
    <source>
        <dbReference type="EMBL" id="GAW25809.1"/>
    </source>
</evidence>
<feature type="region of interest" description="Disordered" evidence="1">
    <location>
        <begin position="56"/>
        <end position="87"/>
    </location>
</feature>
<evidence type="ECO:0000313" key="3">
    <source>
        <dbReference type="Proteomes" id="UP000054516"/>
    </source>
</evidence>
<proteinExistence type="predicted"/>